<dbReference type="SUPFAM" id="SSF89392">
    <property type="entry name" value="Prokaryotic lipoproteins and lipoprotein localization factors"/>
    <property type="match status" value="1"/>
</dbReference>
<keyword evidence="1 2" id="KW-0732">Signal</keyword>
<dbReference type="PANTHER" id="PTHR35869:SF1">
    <property type="entry name" value="OUTER-MEMBRANE LIPOPROTEIN CARRIER PROTEIN"/>
    <property type="match status" value="1"/>
</dbReference>
<feature type="chain" id="PRO_5018552424" evidence="2">
    <location>
        <begin position="21"/>
        <end position="202"/>
    </location>
</feature>
<dbReference type="GeneID" id="85012254"/>
<evidence type="ECO:0000256" key="2">
    <source>
        <dbReference type="SAM" id="SignalP"/>
    </source>
</evidence>
<evidence type="ECO:0000313" key="4">
    <source>
        <dbReference type="Proteomes" id="UP000274578"/>
    </source>
</evidence>
<gene>
    <name evidence="3" type="ORF">NCTC13071_01428</name>
</gene>
<accession>A0A3S5EPA4</accession>
<dbReference type="KEGG" id="poc:NCTC13071_01428"/>
<dbReference type="InterPro" id="IPR004564">
    <property type="entry name" value="OM_lipoprot_carrier_LolA-like"/>
</dbReference>
<evidence type="ECO:0000256" key="1">
    <source>
        <dbReference type="ARBA" id="ARBA00022729"/>
    </source>
</evidence>
<name>A0A3S5EPA4_9BACT</name>
<dbReference type="PANTHER" id="PTHR35869">
    <property type="entry name" value="OUTER-MEMBRANE LIPOPROTEIN CARRIER PROTEIN"/>
    <property type="match status" value="1"/>
</dbReference>
<dbReference type="InterPro" id="IPR029046">
    <property type="entry name" value="LolA/LolB/LppX"/>
</dbReference>
<dbReference type="Proteomes" id="UP000274578">
    <property type="component" value="Chromosome 1"/>
</dbReference>
<dbReference type="CDD" id="cd16325">
    <property type="entry name" value="LolA"/>
    <property type="match status" value="1"/>
</dbReference>
<organism evidence="3 4">
    <name type="scientific">Segatella oris</name>
    <dbReference type="NCBI Taxonomy" id="28135"/>
    <lineage>
        <taxon>Bacteria</taxon>
        <taxon>Pseudomonadati</taxon>
        <taxon>Bacteroidota</taxon>
        <taxon>Bacteroidia</taxon>
        <taxon>Bacteroidales</taxon>
        <taxon>Prevotellaceae</taxon>
        <taxon>Segatella</taxon>
    </lineage>
</organism>
<protein>
    <submittedName>
        <fullName evidence="3">Outer membrane lipoprotein-sorting protein</fullName>
    </submittedName>
</protein>
<reference evidence="3 4" key="1">
    <citation type="submission" date="2018-12" db="EMBL/GenBank/DDBJ databases">
        <authorList>
            <consortium name="Pathogen Informatics"/>
        </authorList>
    </citation>
    <scope>NUCLEOTIDE SEQUENCE [LARGE SCALE GENOMIC DNA]</scope>
    <source>
        <strain evidence="3 4">NCTC13071</strain>
    </source>
</reference>
<dbReference type="EMBL" id="LR134384">
    <property type="protein sequence ID" value="VEH15427.1"/>
    <property type="molecule type" value="Genomic_DNA"/>
</dbReference>
<keyword evidence="3" id="KW-0449">Lipoprotein</keyword>
<proteinExistence type="predicted"/>
<feature type="signal peptide" evidence="2">
    <location>
        <begin position="1"/>
        <end position="20"/>
    </location>
</feature>
<dbReference type="AlphaFoldDB" id="A0A3S5EPA4"/>
<dbReference type="Pfam" id="PF16584">
    <property type="entry name" value="LolA_2"/>
    <property type="match status" value="1"/>
</dbReference>
<dbReference type="RefSeq" id="WP_018920098.1">
    <property type="nucleotide sequence ID" value="NZ_LR134384.1"/>
</dbReference>
<dbReference type="Gene3D" id="2.50.20.10">
    <property type="entry name" value="Lipoprotein localisation LolA/LolB/LppX"/>
    <property type="match status" value="1"/>
</dbReference>
<sequence>MMKKIILLSCMILTSFCCVAQNSEQAMKILDKTATVIGRNGGASANFSIRGNALGATNGTIAIKGNKFYAHTPEATVWFNGKTQWTYMKATNEVNVTTPNEAKQAQMNPYKFITIYKSGYNLSMKSQGSAYHVHMTAQNKKRSIQELYITIGKNHIPSQVKMRQGENWTTINISNFKAKDQSDAIFSFKAKDFPKAEIIDLR</sequence>
<evidence type="ECO:0000313" key="3">
    <source>
        <dbReference type="EMBL" id="VEH15427.1"/>
    </source>
</evidence>